<dbReference type="EMBL" id="BARW01014099">
    <property type="protein sequence ID" value="GAI73327.1"/>
    <property type="molecule type" value="Genomic_DNA"/>
</dbReference>
<organism evidence="1">
    <name type="scientific">marine sediment metagenome</name>
    <dbReference type="NCBI Taxonomy" id="412755"/>
    <lineage>
        <taxon>unclassified sequences</taxon>
        <taxon>metagenomes</taxon>
        <taxon>ecological metagenomes</taxon>
    </lineage>
</organism>
<reference evidence="1" key="1">
    <citation type="journal article" date="2014" name="Front. Microbiol.">
        <title>High frequency of phylogenetically diverse reductive dehalogenase-homologous genes in deep subseafloor sedimentary metagenomes.</title>
        <authorList>
            <person name="Kawai M."/>
            <person name="Futagami T."/>
            <person name="Toyoda A."/>
            <person name="Takaki Y."/>
            <person name="Nishi S."/>
            <person name="Hori S."/>
            <person name="Arai W."/>
            <person name="Tsubouchi T."/>
            <person name="Morono Y."/>
            <person name="Uchiyama I."/>
            <person name="Ito T."/>
            <person name="Fujiyama A."/>
            <person name="Inagaki F."/>
            <person name="Takami H."/>
        </authorList>
    </citation>
    <scope>NUCLEOTIDE SEQUENCE</scope>
    <source>
        <strain evidence="1">Expedition CK06-06</strain>
    </source>
</reference>
<accession>X1QXM5</accession>
<name>X1QXM5_9ZZZZ</name>
<proteinExistence type="predicted"/>
<feature type="non-terminal residue" evidence="1">
    <location>
        <position position="65"/>
    </location>
</feature>
<protein>
    <submittedName>
        <fullName evidence="1">Uncharacterized protein</fullName>
    </submittedName>
</protein>
<comment type="caution">
    <text evidence="1">The sequence shown here is derived from an EMBL/GenBank/DDBJ whole genome shotgun (WGS) entry which is preliminary data.</text>
</comment>
<evidence type="ECO:0000313" key="1">
    <source>
        <dbReference type="EMBL" id="GAI73327.1"/>
    </source>
</evidence>
<gene>
    <name evidence="1" type="ORF">S12H4_25288</name>
</gene>
<sequence>MIDAFLDSKAVSIMAPINPVRYKDTLEMTLAFLPEIAMNIPPSMVLRHLQKIKSSENWRLDYFLF</sequence>
<dbReference type="AlphaFoldDB" id="X1QXM5"/>